<dbReference type="AlphaFoldDB" id="A0A7X0NGT3"/>
<keyword evidence="1" id="KW-0472">Membrane</keyword>
<comment type="caution">
    <text evidence="2">The sequence shown here is derived from an EMBL/GenBank/DDBJ whole genome shotgun (WGS) entry which is preliminary data.</text>
</comment>
<reference evidence="2 3" key="1">
    <citation type="submission" date="2020-08" db="EMBL/GenBank/DDBJ databases">
        <title>Genomic Encyclopedia of Type Strains, Phase IV (KMG-IV): sequencing the most valuable type-strain genomes for metagenomic binning, comparative biology and taxonomic classification.</title>
        <authorList>
            <person name="Goeker M."/>
        </authorList>
    </citation>
    <scope>NUCLEOTIDE SEQUENCE [LARGE SCALE GENOMIC DNA]</scope>
    <source>
        <strain evidence="2 3">DSM 26287</strain>
    </source>
</reference>
<keyword evidence="1" id="KW-1133">Transmembrane helix</keyword>
<sequence>MQTTHFNHANPLTVFILNVRYAFKYYFLSHVLFCAPYIAVVMLLDVSDGIEQALGYASLVTWFSYGLYVTRQKVFVAVIGILFMVSQWAAYQDLAQLDMTLTLICVLIMAVKQYQGCAYFALLYDIENQVKNKENS</sequence>
<proteinExistence type="predicted"/>
<feature type="transmembrane region" description="Helical" evidence="1">
    <location>
        <begin position="74"/>
        <end position="91"/>
    </location>
</feature>
<feature type="transmembrane region" description="Helical" evidence="1">
    <location>
        <begin position="50"/>
        <end position="67"/>
    </location>
</feature>
<accession>A0A7X0NGT3</accession>
<organism evidence="2 3">
    <name type="scientific">Thalassotalea piscium</name>
    <dbReference type="NCBI Taxonomy" id="1230533"/>
    <lineage>
        <taxon>Bacteria</taxon>
        <taxon>Pseudomonadati</taxon>
        <taxon>Pseudomonadota</taxon>
        <taxon>Gammaproteobacteria</taxon>
        <taxon>Alteromonadales</taxon>
        <taxon>Colwelliaceae</taxon>
        <taxon>Thalassotalea</taxon>
    </lineage>
</organism>
<gene>
    <name evidence="2" type="ORF">HNQ55_001605</name>
</gene>
<dbReference type="RefSeq" id="WP_184423898.1">
    <property type="nucleotide sequence ID" value="NZ_BAABLB010000028.1"/>
</dbReference>
<evidence type="ECO:0000313" key="2">
    <source>
        <dbReference type="EMBL" id="MBB6543098.1"/>
    </source>
</evidence>
<dbReference type="Proteomes" id="UP000537141">
    <property type="component" value="Unassembled WGS sequence"/>
</dbReference>
<keyword evidence="3" id="KW-1185">Reference proteome</keyword>
<feature type="transmembrane region" description="Helical" evidence="1">
    <location>
        <begin position="25"/>
        <end position="44"/>
    </location>
</feature>
<protein>
    <submittedName>
        <fullName evidence="2">Uncharacterized protein</fullName>
    </submittedName>
</protein>
<feature type="transmembrane region" description="Helical" evidence="1">
    <location>
        <begin position="97"/>
        <end position="124"/>
    </location>
</feature>
<evidence type="ECO:0000313" key="3">
    <source>
        <dbReference type="Proteomes" id="UP000537141"/>
    </source>
</evidence>
<evidence type="ECO:0000256" key="1">
    <source>
        <dbReference type="SAM" id="Phobius"/>
    </source>
</evidence>
<name>A0A7X0NGT3_9GAMM</name>
<keyword evidence="1" id="KW-0812">Transmembrane</keyword>
<dbReference type="EMBL" id="JACHHU010000010">
    <property type="protein sequence ID" value="MBB6543098.1"/>
    <property type="molecule type" value="Genomic_DNA"/>
</dbReference>